<dbReference type="AlphaFoldDB" id="A0A552F8M5"/>
<evidence type="ECO:0000313" key="4">
    <source>
        <dbReference type="Proteomes" id="UP000320293"/>
    </source>
</evidence>
<dbReference type="InterPro" id="IPR013424">
    <property type="entry name" value="Ice-binding_C"/>
</dbReference>
<feature type="chain" id="PRO_5021799481" evidence="2">
    <location>
        <begin position="35"/>
        <end position="75"/>
    </location>
</feature>
<organism evidence="3 4">
    <name type="scientific">Microcystis aeruginosa Ma_QC_Ca_00000000_S207</name>
    <dbReference type="NCBI Taxonomy" id="2486251"/>
    <lineage>
        <taxon>Bacteria</taxon>
        <taxon>Bacillati</taxon>
        <taxon>Cyanobacteriota</taxon>
        <taxon>Cyanophyceae</taxon>
        <taxon>Oscillatoriophycideae</taxon>
        <taxon>Chroococcales</taxon>
        <taxon>Microcystaceae</taxon>
        <taxon>Microcystis</taxon>
    </lineage>
</organism>
<reference evidence="3 4" key="1">
    <citation type="submission" date="2019-01" db="EMBL/GenBank/DDBJ databases">
        <title>Coherence of Microcystis species and biogeography revealed through population genomics.</title>
        <authorList>
            <person name="Perez-Carrascal O.M."/>
            <person name="Terrat Y."/>
            <person name="Giani A."/>
            <person name="Fortin N."/>
            <person name="Tromas N."/>
            <person name="Shapiro B.J."/>
        </authorList>
    </citation>
    <scope>NUCLEOTIDE SEQUENCE [LARGE SCALE GENOMIC DNA]</scope>
    <source>
        <strain evidence="3">Ma_QC_Ca_00000000_S207</strain>
    </source>
</reference>
<feature type="signal peptide" evidence="2">
    <location>
        <begin position="1"/>
        <end position="34"/>
    </location>
</feature>
<name>A0A552F8M5_MICAE</name>
<sequence>MKVSKKTSKFLGLISGVTLATSAMILVHSNPANAAPPPPVSIPEPSSIIGLAVLGTIGGALTLKRQIKSSKSNEK</sequence>
<keyword evidence="2" id="KW-0732">Signal</keyword>
<evidence type="ECO:0000313" key="3">
    <source>
        <dbReference type="EMBL" id="TRU43071.1"/>
    </source>
</evidence>
<accession>A0A552F8M5</accession>
<dbReference type="EMBL" id="SFBF01000360">
    <property type="protein sequence ID" value="TRU43071.1"/>
    <property type="molecule type" value="Genomic_DNA"/>
</dbReference>
<feature type="transmembrane region" description="Helical" evidence="1">
    <location>
        <begin position="44"/>
        <end position="63"/>
    </location>
</feature>
<evidence type="ECO:0000256" key="1">
    <source>
        <dbReference type="SAM" id="Phobius"/>
    </source>
</evidence>
<evidence type="ECO:0000256" key="2">
    <source>
        <dbReference type="SAM" id="SignalP"/>
    </source>
</evidence>
<proteinExistence type="predicted"/>
<dbReference type="NCBIfam" id="TIGR02595">
    <property type="entry name" value="PEP_CTERM"/>
    <property type="match status" value="1"/>
</dbReference>
<comment type="caution">
    <text evidence="3">The sequence shown here is derived from an EMBL/GenBank/DDBJ whole genome shotgun (WGS) entry which is preliminary data.</text>
</comment>
<keyword evidence="1" id="KW-0472">Membrane</keyword>
<dbReference type="Proteomes" id="UP000320293">
    <property type="component" value="Unassembled WGS sequence"/>
</dbReference>
<gene>
    <name evidence="3" type="ORF">EWV91_19185</name>
</gene>
<protein>
    <submittedName>
        <fullName evidence="3">PEP-CTERM sorting domain-containing protein</fullName>
    </submittedName>
</protein>
<keyword evidence="1" id="KW-1133">Transmembrane helix</keyword>
<keyword evidence="1" id="KW-0812">Transmembrane</keyword>